<feature type="non-terminal residue" evidence="1">
    <location>
        <position position="103"/>
    </location>
</feature>
<name>A0A9P1CN69_9DINO</name>
<evidence type="ECO:0000313" key="4">
    <source>
        <dbReference type="Proteomes" id="UP001152797"/>
    </source>
</evidence>
<accession>A0A9P1CN69</accession>
<dbReference type="SUPFAM" id="SSF50475">
    <property type="entry name" value="FMN-binding split barrel"/>
    <property type="match status" value="1"/>
</dbReference>
<reference evidence="2" key="2">
    <citation type="submission" date="2024-04" db="EMBL/GenBank/DDBJ databases">
        <authorList>
            <person name="Chen Y."/>
            <person name="Shah S."/>
            <person name="Dougan E. K."/>
            <person name="Thang M."/>
            <person name="Chan C."/>
        </authorList>
    </citation>
    <scope>NUCLEOTIDE SEQUENCE [LARGE SCALE GENOMIC DNA]</scope>
</reference>
<evidence type="ECO:0000313" key="3">
    <source>
        <dbReference type="EMBL" id="CAL4781822.1"/>
    </source>
</evidence>
<comment type="caution">
    <text evidence="1">The sequence shown here is derived from an EMBL/GenBank/DDBJ whole genome shotgun (WGS) entry which is preliminary data.</text>
</comment>
<dbReference type="InterPro" id="IPR012349">
    <property type="entry name" value="Split_barrel_FMN-bd"/>
</dbReference>
<sequence>MMLLHARQEFSELKSDPSCALLYWNPETLTYVTFQGRAEEKSPSEGNNFWREWMQILYKDPKLYTAWHLHVPWMRCEPMRRLESYRKDWRPVELEWVNDGSWK</sequence>
<dbReference type="OrthoDB" id="445319at2759"/>
<organism evidence="1">
    <name type="scientific">Cladocopium goreaui</name>
    <dbReference type="NCBI Taxonomy" id="2562237"/>
    <lineage>
        <taxon>Eukaryota</taxon>
        <taxon>Sar</taxon>
        <taxon>Alveolata</taxon>
        <taxon>Dinophyceae</taxon>
        <taxon>Suessiales</taxon>
        <taxon>Symbiodiniaceae</taxon>
        <taxon>Cladocopium</taxon>
    </lineage>
</organism>
<keyword evidence="4" id="KW-1185">Reference proteome</keyword>
<dbReference type="Proteomes" id="UP001152797">
    <property type="component" value="Unassembled WGS sequence"/>
</dbReference>
<dbReference type="EMBL" id="CAMXCT020001961">
    <property type="protein sequence ID" value="CAL1147885.1"/>
    <property type="molecule type" value="Genomic_DNA"/>
</dbReference>
<dbReference type="EMBL" id="CAMXCT030001961">
    <property type="protein sequence ID" value="CAL4781822.1"/>
    <property type="molecule type" value="Genomic_DNA"/>
</dbReference>
<reference evidence="1" key="1">
    <citation type="submission" date="2022-10" db="EMBL/GenBank/DDBJ databases">
        <authorList>
            <person name="Chen Y."/>
            <person name="Dougan E. K."/>
            <person name="Chan C."/>
            <person name="Rhodes N."/>
            <person name="Thang M."/>
        </authorList>
    </citation>
    <scope>NUCLEOTIDE SEQUENCE</scope>
</reference>
<dbReference type="Gene3D" id="2.30.110.10">
    <property type="entry name" value="Electron Transport, Fmn-binding Protein, Chain A"/>
    <property type="match status" value="1"/>
</dbReference>
<gene>
    <name evidence="1" type="ORF">C1SCF055_LOCUS21155</name>
</gene>
<proteinExistence type="predicted"/>
<evidence type="ECO:0000313" key="1">
    <source>
        <dbReference type="EMBL" id="CAI3994510.1"/>
    </source>
</evidence>
<protein>
    <submittedName>
        <fullName evidence="3">Pyridoxamine 5'-phosphate oxidase putative domain-containing protein</fullName>
    </submittedName>
</protein>
<evidence type="ECO:0000313" key="2">
    <source>
        <dbReference type="EMBL" id="CAL1147885.1"/>
    </source>
</evidence>
<dbReference type="AlphaFoldDB" id="A0A9P1CN69"/>
<dbReference type="EMBL" id="CAMXCT010001961">
    <property type="protein sequence ID" value="CAI3994510.1"/>
    <property type="molecule type" value="Genomic_DNA"/>
</dbReference>